<protein>
    <submittedName>
        <fullName evidence="3">Uncharacterized protein</fullName>
    </submittedName>
</protein>
<dbReference type="GeneID" id="60683918"/>
<reference evidence="1 4" key="1">
    <citation type="submission" date="2018-08" db="EMBL/GenBank/DDBJ databases">
        <title>Genome sequencing of Agrobacterium vitis strain ICMP 10754.</title>
        <authorList>
            <person name="Visnovsky S.B."/>
            <person name="Pitman A.R."/>
        </authorList>
    </citation>
    <scope>NUCLEOTIDE SEQUENCE [LARGE SCALE GENOMIC DNA]</scope>
    <source>
        <strain evidence="1 4">ICMP 10754</strain>
    </source>
</reference>
<sequence>MPPENLGSFSIVMSKSTAQYPAHDDDFHGNSHFPRQESSKIVVSNRVEKTLVFQLLMSVVS</sequence>
<evidence type="ECO:0000313" key="6">
    <source>
        <dbReference type="Proteomes" id="UP000477951"/>
    </source>
</evidence>
<gene>
    <name evidence="1" type="ORF">DXT89_20585</name>
    <name evidence="3" type="ORF">GOZ88_10215</name>
    <name evidence="2" type="ORF">GOZ90_13760</name>
</gene>
<dbReference type="EMBL" id="WPHU01000004">
    <property type="protein sequence ID" value="MVA56487.1"/>
    <property type="molecule type" value="Genomic_DNA"/>
</dbReference>
<dbReference type="Proteomes" id="UP000477951">
    <property type="component" value="Unassembled WGS sequence"/>
</dbReference>
<evidence type="ECO:0000313" key="3">
    <source>
        <dbReference type="EMBL" id="MVA56487.1"/>
    </source>
</evidence>
<dbReference type="RefSeq" id="WP_060719978.1">
    <property type="nucleotide sequence ID" value="NZ_LMVL02000006.1"/>
</dbReference>
<dbReference type="Proteomes" id="UP000436911">
    <property type="component" value="Unassembled WGS sequence"/>
</dbReference>
<dbReference type="AlphaFoldDB" id="A0A109CLQ9"/>
<accession>A0A109CLQ9</accession>
<dbReference type="EMBL" id="QUSG01000017">
    <property type="protein sequence ID" value="KAA3523358.1"/>
    <property type="molecule type" value="Genomic_DNA"/>
</dbReference>
<evidence type="ECO:0000313" key="2">
    <source>
        <dbReference type="EMBL" id="MUZ73749.1"/>
    </source>
</evidence>
<comment type="caution">
    <text evidence="3">The sequence shown here is derived from an EMBL/GenBank/DDBJ whole genome shotgun (WGS) entry which is preliminary data.</text>
</comment>
<proteinExistence type="predicted"/>
<evidence type="ECO:0000313" key="5">
    <source>
        <dbReference type="Proteomes" id="UP000440716"/>
    </source>
</evidence>
<organism evidence="3 5">
    <name type="scientific">Agrobacterium vitis</name>
    <name type="common">Rhizobium vitis</name>
    <dbReference type="NCBI Taxonomy" id="373"/>
    <lineage>
        <taxon>Bacteria</taxon>
        <taxon>Pseudomonadati</taxon>
        <taxon>Pseudomonadota</taxon>
        <taxon>Alphaproteobacteria</taxon>
        <taxon>Hyphomicrobiales</taxon>
        <taxon>Rhizobiaceae</taxon>
        <taxon>Rhizobium/Agrobacterium group</taxon>
        <taxon>Agrobacterium</taxon>
    </lineage>
</organism>
<dbReference type="EMBL" id="WPHR01000010">
    <property type="protein sequence ID" value="MUZ73749.1"/>
    <property type="molecule type" value="Genomic_DNA"/>
</dbReference>
<evidence type="ECO:0000313" key="1">
    <source>
        <dbReference type="EMBL" id="KAA3523358.1"/>
    </source>
</evidence>
<reference evidence="5 6" key="2">
    <citation type="submission" date="2019-12" db="EMBL/GenBank/DDBJ databases">
        <title>Whole-genome sequencing of Allorhizobium vitis.</title>
        <authorList>
            <person name="Gan H.M."/>
            <person name="Szegedi E."/>
            <person name="Burr T."/>
            <person name="Savka M.A."/>
        </authorList>
    </citation>
    <scope>NUCLEOTIDE SEQUENCE [LARGE SCALE GENOMIC DNA]</scope>
    <source>
        <strain evidence="3 5">CG415</strain>
        <strain evidence="2 6">CG516</strain>
    </source>
</reference>
<evidence type="ECO:0000313" key="4">
    <source>
        <dbReference type="Proteomes" id="UP000436911"/>
    </source>
</evidence>
<dbReference type="Proteomes" id="UP000440716">
    <property type="component" value="Unassembled WGS sequence"/>
</dbReference>
<name>A0A109CLQ9_AGRVI</name>